<feature type="domain" description="NAD(P)-binding" evidence="1">
    <location>
        <begin position="8"/>
        <end position="155"/>
    </location>
</feature>
<dbReference type="PATRIC" id="fig|135735.6.peg.3475"/>
<sequence length="314" mass="35949">MKKALVIGATGGMGSALVYELIERGIKVIAFARNERKLQRFFGKEELVTIQKGDVFHNLSSSVAGAEVIFHAGALPYDQWQEKQEPFMECIIKATKENKAKLVVVDNIYAYGRSKGEKVRENDEKSPHTKKGKIRLRLEHLLEESKVPYLLAHFPDFYGPRAENTQIDYLLQSIIKNKKAMFVGNQTIKREYIYTPDGAKALVELALCGEAYGETWNIPGYSGISGDEFLSYIREYTNYQKRVGTATKTMIRLIGIFDRNMKEFIEMFYLNEVPLFLDGTKYEHRIGKIPRTPYKEGIKQTIDYMKREKTGNAS</sequence>
<dbReference type="AlphaFoldDB" id="A0A0H4KIR2"/>
<dbReference type="InterPro" id="IPR036291">
    <property type="entry name" value="NAD(P)-bd_dom_sf"/>
</dbReference>
<reference evidence="3" key="2">
    <citation type="submission" date="2015-06" db="EMBL/GenBank/DDBJ databases">
        <title>Genome Sequence of Bacillus endophyticus and Analysis of its Companion Mechanism in the Ketogulonigenium vulgare-Bacillus strain Consortium.</title>
        <authorList>
            <person name="Jia N."/>
            <person name="Du J."/>
            <person name="Ding M.-Z."/>
            <person name="Gao F."/>
            <person name="Yuan Y.-J."/>
        </authorList>
    </citation>
    <scope>NUCLEOTIDE SEQUENCE [LARGE SCALE GENOMIC DNA]</scope>
    <source>
        <strain evidence="3">Hbe603</strain>
    </source>
</reference>
<evidence type="ECO:0000313" key="3">
    <source>
        <dbReference type="Proteomes" id="UP000036202"/>
    </source>
</evidence>
<dbReference type="InterPro" id="IPR051783">
    <property type="entry name" value="NAD(P)-dependent_oxidoreduct"/>
</dbReference>
<dbReference type="SUPFAM" id="SSF51735">
    <property type="entry name" value="NAD(P)-binding Rossmann-fold domains"/>
    <property type="match status" value="1"/>
</dbReference>
<dbReference type="Proteomes" id="UP000036202">
    <property type="component" value="Chromosome"/>
</dbReference>
<dbReference type="Pfam" id="PF13460">
    <property type="entry name" value="NAD_binding_10"/>
    <property type="match status" value="1"/>
</dbReference>
<dbReference type="RefSeq" id="WP_040056449.1">
    <property type="nucleotide sequence ID" value="NZ_CP011974.1"/>
</dbReference>
<gene>
    <name evidence="2" type="ORF">BEH_16370</name>
</gene>
<accession>A0A0H4KIR2</accession>
<evidence type="ECO:0000259" key="1">
    <source>
        <dbReference type="Pfam" id="PF13460"/>
    </source>
</evidence>
<dbReference type="GO" id="GO:0005737">
    <property type="term" value="C:cytoplasm"/>
    <property type="evidence" value="ECO:0007669"/>
    <property type="project" value="TreeGrafter"/>
</dbReference>
<proteinExistence type="predicted"/>
<name>A0A0H4KIR2_9BACI</name>
<dbReference type="KEGG" id="beo:BEH_16370"/>
<dbReference type="Gene3D" id="3.40.50.720">
    <property type="entry name" value="NAD(P)-binding Rossmann-like Domain"/>
    <property type="match status" value="1"/>
</dbReference>
<dbReference type="EMBL" id="CP011974">
    <property type="protein sequence ID" value="AKO93510.1"/>
    <property type="molecule type" value="Genomic_DNA"/>
</dbReference>
<reference evidence="2 3" key="1">
    <citation type="journal article" date="2015" name="PLoS ONE">
        <title>Genome Sequence of Bacillus endophyticus and Analysis of Its Companion Mechanism in the Ketogulonigenium vulgare-Bacillus Strain Consortium.</title>
        <authorList>
            <person name="Jia N."/>
            <person name="Du J."/>
            <person name="Ding M.Z."/>
            <person name="Gao F."/>
            <person name="Yuan Y.J."/>
        </authorList>
    </citation>
    <scope>NUCLEOTIDE SEQUENCE [LARGE SCALE GENOMIC DNA]</scope>
    <source>
        <strain evidence="2 3">Hbe603</strain>
    </source>
</reference>
<dbReference type="PANTHER" id="PTHR48079:SF6">
    <property type="entry name" value="NAD(P)-BINDING DOMAIN-CONTAINING PROTEIN-RELATED"/>
    <property type="match status" value="1"/>
</dbReference>
<dbReference type="InterPro" id="IPR016040">
    <property type="entry name" value="NAD(P)-bd_dom"/>
</dbReference>
<dbReference type="OrthoDB" id="112777at2"/>
<organism evidence="2 3">
    <name type="scientific">Priestia filamentosa</name>
    <dbReference type="NCBI Taxonomy" id="1402861"/>
    <lineage>
        <taxon>Bacteria</taxon>
        <taxon>Bacillati</taxon>
        <taxon>Bacillota</taxon>
        <taxon>Bacilli</taxon>
        <taxon>Bacillales</taxon>
        <taxon>Bacillaceae</taxon>
        <taxon>Priestia</taxon>
    </lineage>
</organism>
<dbReference type="PANTHER" id="PTHR48079">
    <property type="entry name" value="PROTEIN YEEZ"/>
    <property type="match status" value="1"/>
</dbReference>
<keyword evidence="3" id="KW-1185">Reference proteome</keyword>
<evidence type="ECO:0000313" key="2">
    <source>
        <dbReference type="EMBL" id="AKO93510.1"/>
    </source>
</evidence>
<dbReference type="GO" id="GO:0004029">
    <property type="term" value="F:aldehyde dehydrogenase (NAD+) activity"/>
    <property type="evidence" value="ECO:0007669"/>
    <property type="project" value="TreeGrafter"/>
</dbReference>
<protein>
    <submittedName>
        <fullName evidence="2">Short chain dehydrogenase</fullName>
    </submittedName>
</protein>